<dbReference type="KEGG" id="kfl:Kfla_2177"/>
<evidence type="ECO:0000313" key="1">
    <source>
        <dbReference type="EMBL" id="ADB31256.1"/>
    </source>
</evidence>
<dbReference type="EMBL" id="CP001736">
    <property type="protein sequence ID" value="ADB31256.1"/>
    <property type="molecule type" value="Genomic_DNA"/>
</dbReference>
<dbReference type="eggNOG" id="COG0846">
    <property type="taxonomic scope" value="Bacteria"/>
</dbReference>
<gene>
    <name evidence="1" type="ordered locus">Kfla_2177</name>
</gene>
<reference evidence="1 2" key="2">
    <citation type="journal article" date="2010" name="Stand. Genomic Sci.">
        <title>Complete genome sequence of Kribbella flavida type strain (IFO 14399).</title>
        <authorList>
            <person name="Pukall R."/>
            <person name="Lapidus A."/>
            <person name="Glavina Del Rio T."/>
            <person name="Copeland A."/>
            <person name="Tice H."/>
            <person name="Cheng J.-F."/>
            <person name="Lucas S."/>
            <person name="Chen F."/>
            <person name="Nolan M."/>
            <person name="LaButti K."/>
            <person name="Pati A."/>
            <person name="Ivanova N."/>
            <person name="Mavrommatis K."/>
            <person name="Mikhailova N."/>
            <person name="Pitluck S."/>
            <person name="Bruce D."/>
            <person name="Goodwin L."/>
            <person name="Land M."/>
            <person name="Hauser L."/>
            <person name="Chang Y.-J."/>
            <person name="Jeffries C.D."/>
            <person name="Chen A."/>
            <person name="Palaniappan K."/>
            <person name="Chain P."/>
            <person name="Rohde M."/>
            <person name="Goeker M."/>
            <person name="Bristow J."/>
            <person name="Eisen J.A."/>
            <person name="Markowitz V."/>
            <person name="Hugenholtz P."/>
            <person name="Kyrpides N.C."/>
            <person name="Klenk H.-P."/>
            <person name="Brettin T."/>
        </authorList>
    </citation>
    <scope>NUCLEOTIDE SEQUENCE [LARGE SCALE GENOMIC DNA]</scope>
    <source>
        <strain evidence="2">DSM 17836 / JCM 10339 / NBRC 14399</strain>
    </source>
</reference>
<dbReference type="RefSeq" id="WP_012919812.1">
    <property type="nucleotide sequence ID" value="NC_013729.1"/>
</dbReference>
<dbReference type="OrthoDB" id="9768004at2"/>
<evidence type="ECO:0008006" key="3">
    <source>
        <dbReference type="Google" id="ProtNLM"/>
    </source>
</evidence>
<reference evidence="2" key="1">
    <citation type="submission" date="2009-09" db="EMBL/GenBank/DDBJ databases">
        <title>The complete genome of Kribbella flavida DSM 17836.</title>
        <authorList>
            <consortium name="US DOE Joint Genome Institute (JGI-PGF)"/>
            <person name="Lucas S."/>
            <person name="Copeland A."/>
            <person name="Lapidus A."/>
            <person name="Glavina del Rio T."/>
            <person name="Dalin E."/>
            <person name="Tice H."/>
            <person name="Bruce D."/>
            <person name="Goodwin L."/>
            <person name="Pitluck S."/>
            <person name="Kyrpides N."/>
            <person name="Mavromatis K."/>
            <person name="Ivanova N."/>
            <person name="Saunders E."/>
            <person name="Brettin T."/>
            <person name="Detter J.C."/>
            <person name="Han C."/>
            <person name="Larimer F."/>
            <person name="Land M."/>
            <person name="Hauser L."/>
            <person name="Markowitz V."/>
            <person name="Cheng J.-F."/>
            <person name="Hugenholtz P."/>
            <person name="Woyke T."/>
            <person name="Wu D."/>
            <person name="Pukall R."/>
            <person name="Klenk H.-P."/>
            <person name="Eisen J.A."/>
        </authorList>
    </citation>
    <scope>NUCLEOTIDE SEQUENCE [LARGE SCALE GENOMIC DNA]</scope>
    <source>
        <strain evidence="2">DSM 17836 / JCM 10339 / NBRC 14399</strain>
    </source>
</reference>
<dbReference type="STRING" id="479435.Kfla_2177"/>
<keyword evidence="2" id="KW-1185">Reference proteome</keyword>
<evidence type="ECO:0000313" key="2">
    <source>
        <dbReference type="Proteomes" id="UP000007967"/>
    </source>
</evidence>
<proteinExistence type="predicted"/>
<name>D2PSD2_KRIFD</name>
<sequence length="404" mass="45528">MIELGEAVVDRLGLSRTDPLQRFQGDVERWMSHLATDQPWLTDSENLHNRALFIEASEAVRDCIEAAETLATQFDPPEWLLRLVLHWSYYRCPIITFNYDLLIERAVRHLRLCATLGDLYGISITSRHPPGTALAFSAGRPAKDLLTLYKLHGSVNWLYNGLGAPPTDPITLSQELNSWQTSTRRPYDDSWEDDAWRHSPGYRFINSGLQPLIVPPAGTKNDFYKNRALRAQWSHASKAIGRSSGLTVMGFSFPASDSQVRDFLTSSFTADRLSIVDYNSKAVDRPKEFMRADTTIEQHFAGASALPDYVGNKCGQILRWTQLQPDAEGAHRVLINCGDEQYPLLLDTKNHDPVSAVIRLINQRWPRAADRSTFETSGKYFLGEPVMGPAYLAYLPKHTVSSSM</sequence>
<dbReference type="AlphaFoldDB" id="D2PSD2"/>
<accession>D2PSD2</accession>
<protein>
    <recommendedName>
        <fullName evidence="3">SIR2-like domain-containing protein</fullName>
    </recommendedName>
</protein>
<dbReference type="HOGENOM" id="CLU_681114_0_0_11"/>
<dbReference type="Proteomes" id="UP000007967">
    <property type="component" value="Chromosome"/>
</dbReference>
<organism evidence="1 2">
    <name type="scientific">Kribbella flavida (strain DSM 17836 / JCM 10339 / NBRC 14399)</name>
    <dbReference type="NCBI Taxonomy" id="479435"/>
    <lineage>
        <taxon>Bacteria</taxon>
        <taxon>Bacillati</taxon>
        <taxon>Actinomycetota</taxon>
        <taxon>Actinomycetes</taxon>
        <taxon>Propionibacteriales</taxon>
        <taxon>Kribbellaceae</taxon>
        <taxon>Kribbella</taxon>
    </lineage>
</organism>